<reference evidence="1 2" key="1">
    <citation type="submission" date="2018-10" db="EMBL/GenBank/DDBJ databases">
        <title>A high-quality apple genome assembly.</title>
        <authorList>
            <person name="Hu J."/>
        </authorList>
    </citation>
    <scope>NUCLEOTIDE SEQUENCE [LARGE SCALE GENOMIC DNA]</scope>
    <source>
        <strain evidence="2">cv. HFTH1</strain>
        <tissue evidence="1">Young leaf</tissue>
    </source>
</reference>
<proteinExistence type="predicted"/>
<sequence length="62" mass="7403">MEMIASSLANISCRHSGKKKLVESLGELLLVDKYWYGNPWRLIRNNGLSLRRKLWMIEYWSF</sequence>
<dbReference type="Proteomes" id="UP000290289">
    <property type="component" value="Chromosome 2"/>
</dbReference>
<evidence type="ECO:0000313" key="2">
    <source>
        <dbReference type="Proteomes" id="UP000290289"/>
    </source>
</evidence>
<name>A0A498KJ15_MALDO</name>
<protein>
    <submittedName>
        <fullName evidence="1">Uncharacterized protein</fullName>
    </submittedName>
</protein>
<accession>A0A498KJ15</accession>
<keyword evidence="2" id="KW-1185">Reference proteome</keyword>
<organism evidence="1 2">
    <name type="scientific">Malus domestica</name>
    <name type="common">Apple</name>
    <name type="synonym">Pyrus malus</name>
    <dbReference type="NCBI Taxonomy" id="3750"/>
    <lineage>
        <taxon>Eukaryota</taxon>
        <taxon>Viridiplantae</taxon>
        <taxon>Streptophyta</taxon>
        <taxon>Embryophyta</taxon>
        <taxon>Tracheophyta</taxon>
        <taxon>Spermatophyta</taxon>
        <taxon>Magnoliopsida</taxon>
        <taxon>eudicotyledons</taxon>
        <taxon>Gunneridae</taxon>
        <taxon>Pentapetalae</taxon>
        <taxon>rosids</taxon>
        <taxon>fabids</taxon>
        <taxon>Rosales</taxon>
        <taxon>Rosaceae</taxon>
        <taxon>Amygdaloideae</taxon>
        <taxon>Maleae</taxon>
        <taxon>Malus</taxon>
    </lineage>
</organism>
<evidence type="ECO:0000313" key="1">
    <source>
        <dbReference type="EMBL" id="RXI06394.1"/>
    </source>
</evidence>
<dbReference type="EMBL" id="RDQH01000328">
    <property type="protein sequence ID" value="RXI06394.1"/>
    <property type="molecule type" value="Genomic_DNA"/>
</dbReference>
<gene>
    <name evidence="1" type="ORF">DVH24_018436</name>
</gene>
<comment type="caution">
    <text evidence="1">The sequence shown here is derived from an EMBL/GenBank/DDBJ whole genome shotgun (WGS) entry which is preliminary data.</text>
</comment>
<dbReference type="AlphaFoldDB" id="A0A498KJ15"/>